<comment type="caution">
    <text evidence="4">The sequence shown here is derived from an EMBL/GenBank/DDBJ whole genome shotgun (WGS) entry which is preliminary data.</text>
</comment>
<accession>A0ABS6BW45</accession>
<evidence type="ECO:0000256" key="2">
    <source>
        <dbReference type="ARBA" id="ARBA00022485"/>
    </source>
</evidence>
<dbReference type="CDD" id="cd01335">
    <property type="entry name" value="Radical_SAM"/>
    <property type="match status" value="1"/>
</dbReference>
<comment type="cofactor">
    <cofactor evidence="1">
        <name>[4Fe-4S] cluster</name>
        <dbReference type="ChEBI" id="CHEBI:49883"/>
    </cofactor>
</comment>
<reference evidence="4 5" key="1">
    <citation type="submission" date="2021-06" db="EMBL/GenBank/DDBJ databases">
        <title>Clostridia strains as spoilage organisms.</title>
        <authorList>
            <person name="Wambui J."/>
            <person name="Stephan R."/>
            <person name="Stevens M.J.A."/>
        </authorList>
    </citation>
    <scope>NUCLEOTIDE SEQUENCE [LARGE SCALE GENOMIC DNA]</scope>
    <source>
        <strain evidence="4 5">DSM 14204</strain>
    </source>
</reference>
<dbReference type="PANTHER" id="PTHR43787">
    <property type="entry name" value="FEMO COFACTOR BIOSYNTHESIS PROTEIN NIFB-RELATED"/>
    <property type="match status" value="1"/>
</dbReference>
<organism evidence="4 5">
    <name type="scientific">Clostridium frigoris</name>
    <dbReference type="NCBI Taxonomy" id="205327"/>
    <lineage>
        <taxon>Bacteria</taxon>
        <taxon>Bacillati</taxon>
        <taxon>Bacillota</taxon>
        <taxon>Clostridia</taxon>
        <taxon>Eubacteriales</taxon>
        <taxon>Clostridiaceae</taxon>
        <taxon>Clostridium</taxon>
    </lineage>
</organism>
<keyword evidence="2" id="KW-0479">Metal-binding</keyword>
<gene>
    <name evidence="4" type="ORF">KPL37_15575</name>
</gene>
<dbReference type="InterPro" id="IPR007197">
    <property type="entry name" value="rSAM"/>
</dbReference>
<keyword evidence="5" id="KW-1185">Reference proteome</keyword>
<evidence type="ECO:0000313" key="4">
    <source>
        <dbReference type="EMBL" id="MBU3161141.1"/>
    </source>
</evidence>
<evidence type="ECO:0000259" key="3">
    <source>
        <dbReference type="Pfam" id="PF04055"/>
    </source>
</evidence>
<proteinExistence type="predicted"/>
<evidence type="ECO:0000313" key="5">
    <source>
        <dbReference type="Proteomes" id="UP000776252"/>
    </source>
</evidence>
<dbReference type="EMBL" id="JAHLDV010000049">
    <property type="protein sequence ID" value="MBU3161141.1"/>
    <property type="molecule type" value="Genomic_DNA"/>
</dbReference>
<dbReference type="RefSeq" id="WP_216150857.1">
    <property type="nucleotide sequence ID" value="NZ_JAHLDV010000049.1"/>
</dbReference>
<name>A0ABS6BW45_9CLOT</name>
<dbReference type="PANTHER" id="PTHR43787:SF11">
    <property type="entry name" value="UPF0026 PROTEIN SLR1464"/>
    <property type="match status" value="1"/>
</dbReference>
<dbReference type="Proteomes" id="UP000776252">
    <property type="component" value="Unassembled WGS sequence"/>
</dbReference>
<keyword evidence="2" id="KW-0408">Iron</keyword>
<dbReference type="SFLD" id="SFLDS00029">
    <property type="entry name" value="Radical_SAM"/>
    <property type="match status" value="1"/>
</dbReference>
<sequence length="226" mass="26415">MNSFSIGNIYEITGLKTVDINILPENYCGFDCVFCPLGRTIVKTNRTFHFEGTKEFITKLSRFLDDNQLELVVIKNGESLANAEIKDVIKLIKNRNIKIRLLSNGYVLNNSEYRNILQMCDEVVGELAVTNEKDFQKLQRPLEGYTLKKYINNMMEFRKWFKGKFIFDITIIKNYSDSDKSIEIFKSIITKLSPDEVYFETPDEERFKGAFQISKEKLNEINKYGY</sequence>
<evidence type="ECO:0000256" key="1">
    <source>
        <dbReference type="ARBA" id="ARBA00001966"/>
    </source>
</evidence>
<keyword evidence="2" id="KW-0004">4Fe-4S</keyword>
<feature type="domain" description="Radical SAM core" evidence="3">
    <location>
        <begin position="26"/>
        <end position="179"/>
    </location>
</feature>
<dbReference type="Pfam" id="PF04055">
    <property type="entry name" value="Radical_SAM"/>
    <property type="match status" value="1"/>
</dbReference>
<keyword evidence="2" id="KW-0411">Iron-sulfur</keyword>
<protein>
    <submittedName>
        <fullName evidence="4">Radical SAM protein</fullName>
    </submittedName>
</protein>